<organism evidence="1 2">
    <name type="scientific">Thermococcus guaymasensis DSM 11113</name>
    <dbReference type="NCBI Taxonomy" id="1432656"/>
    <lineage>
        <taxon>Archaea</taxon>
        <taxon>Methanobacteriati</taxon>
        <taxon>Methanobacteriota</taxon>
        <taxon>Thermococci</taxon>
        <taxon>Thermococcales</taxon>
        <taxon>Thermococcaceae</taxon>
        <taxon>Thermococcus</taxon>
    </lineage>
</organism>
<dbReference type="InterPro" id="IPR000415">
    <property type="entry name" value="Nitroreductase-like"/>
</dbReference>
<evidence type="ECO:0000313" key="1">
    <source>
        <dbReference type="EMBL" id="AJC72824.1"/>
    </source>
</evidence>
<dbReference type="Proteomes" id="UP000062043">
    <property type="component" value="Chromosome"/>
</dbReference>
<reference evidence="1 2" key="1">
    <citation type="submission" date="2014-01" db="EMBL/GenBank/DDBJ databases">
        <title>Genome sequencing of Thermococcus guaymasensis.</title>
        <authorList>
            <person name="Zhang X."/>
            <person name="Alvare G."/>
            <person name="Fristensky B."/>
            <person name="Chen L."/>
            <person name="Suen T."/>
            <person name="Chen Q."/>
            <person name="Ma K."/>
        </authorList>
    </citation>
    <scope>NUCLEOTIDE SEQUENCE [LARGE SCALE GENOMIC DNA]</scope>
    <source>
        <strain evidence="1 2">DSM 11113</strain>
    </source>
</reference>
<dbReference type="EMBL" id="CP007140">
    <property type="protein sequence ID" value="AJC72824.1"/>
    <property type="molecule type" value="Genomic_DNA"/>
</dbReference>
<dbReference type="Gene3D" id="3.40.109.10">
    <property type="entry name" value="NADH Oxidase"/>
    <property type="match status" value="1"/>
</dbReference>
<gene>
    <name evidence="1" type="ORF">X802_09885</name>
</gene>
<proteinExistence type="predicted"/>
<evidence type="ECO:0008006" key="3">
    <source>
        <dbReference type="Google" id="ProtNLM"/>
    </source>
</evidence>
<dbReference type="SUPFAM" id="SSF55469">
    <property type="entry name" value="FMN-dependent nitroreductase-like"/>
    <property type="match status" value="1"/>
</dbReference>
<dbReference type="KEGG" id="tgy:X802_09885"/>
<sequence length="64" mass="7578">MHDENRTAEEYVRELLNIPKNYHVLCIIGVGYPAEKKEPHGEEVSEWEKVSYNEFGKAWKTQKE</sequence>
<protein>
    <recommendedName>
        <fullName evidence="3">Nitroreductase domain-containing protein</fullName>
    </recommendedName>
</protein>
<dbReference type="PATRIC" id="fig|1432656.3.peg.1930"/>
<dbReference type="STRING" id="1432656.X802_09885"/>
<accession>A0A0X1KNG4</accession>
<keyword evidence="2" id="KW-1185">Reference proteome</keyword>
<evidence type="ECO:0000313" key="2">
    <source>
        <dbReference type="Proteomes" id="UP000062043"/>
    </source>
</evidence>
<dbReference type="AlphaFoldDB" id="A0A0X1KNG4"/>
<dbReference type="GO" id="GO:0016491">
    <property type="term" value="F:oxidoreductase activity"/>
    <property type="evidence" value="ECO:0007669"/>
    <property type="project" value="InterPro"/>
</dbReference>
<name>A0A0X1KNG4_9EURY</name>